<dbReference type="Proteomes" id="UP000624709">
    <property type="component" value="Unassembled WGS sequence"/>
</dbReference>
<proteinExistence type="predicted"/>
<evidence type="ECO:0000313" key="2">
    <source>
        <dbReference type="EMBL" id="GIE73323.1"/>
    </source>
</evidence>
<keyword evidence="3" id="KW-1185">Reference proteome</keyword>
<gene>
    <name evidence="2" type="ORF">Apa02nite_094310</name>
</gene>
<organism evidence="2 3">
    <name type="scientific">Actinoplanes palleronii</name>
    <dbReference type="NCBI Taxonomy" id="113570"/>
    <lineage>
        <taxon>Bacteria</taxon>
        <taxon>Bacillati</taxon>
        <taxon>Actinomycetota</taxon>
        <taxon>Actinomycetes</taxon>
        <taxon>Micromonosporales</taxon>
        <taxon>Micromonosporaceae</taxon>
        <taxon>Actinoplanes</taxon>
    </lineage>
</organism>
<reference evidence="2 3" key="1">
    <citation type="submission" date="2021-01" db="EMBL/GenBank/DDBJ databases">
        <title>Whole genome shotgun sequence of Actinoplanes palleronii NBRC 14916.</title>
        <authorList>
            <person name="Komaki H."/>
            <person name="Tamura T."/>
        </authorList>
    </citation>
    <scope>NUCLEOTIDE SEQUENCE [LARGE SCALE GENOMIC DNA]</scope>
    <source>
        <strain evidence="2 3">NBRC 14916</strain>
    </source>
</reference>
<dbReference type="EMBL" id="BOMS01000170">
    <property type="protein sequence ID" value="GIE73323.1"/>
    <property type="molecule type" value="Genomic_DNA"/>
</dbReference>
<protein>
    <submittedName>
        <fullName evidence="2">Uncharacterized protein</fullName>
    </submittedName>
</protein>
<comment type="caution">
    <text evidence="2">The sequence shown here is derived from an EMBL/GenBank/DDBJ whole genome shotgun (WGS) entry which is preliminary data.</text>
</comment>
<evidence type="ECO:0000256" key="1">
    <source>
        <dbReference type="SAM" id="MobiDB-lite"/>
    </source>
</evidence>
<sequence>MYVPLARSDYYGSSAPPTADSRQRACPPPNGMSGGRATVDGSHVHQQPIGQLGAQLYPDSLATPTPQAFTVASPPTSLSGFGVDLPEKPGQLVRCDTAHIHQVGAVTTLTGLRPLVHSRYTF</sequence>
<accession>A0ABQ4BRM5</accession>
<evidence type="ECO:0000313" key="3">
    <source>
        <dbReference type="Proteomes" id="UP000624709"/>
    </source>
</evidence>
<feature type="region of interest" description="Disordered" evidence="1">
    <location>
        <begin position="1"/>
        <end position="42"/>
    </location>
</feature>
<name>A0ABQ4BRM5_9ACTN</name>